<feature type="transmembrane region" description="Helical" evidence="7">
    <location>
        <begin position="288"/>
        <end position="312"/>
    </location>
</feature>
<evidence type="ECO:0000313" key="9">
    <source>
        <dbReference type="EMBL" id="RCW24104.1"/>
    </source>
</evidence>
<dbReference type="InterPro" id="IPR035906">
    <property type="entry name" value="MetI-like_sf"/>
</dbReference>
<keyword evidence="10" id="KW-1185">Reference proteome</keyword>
<comment type="similarity">
    <text evidence="7">Belongs to the binding-protein-dependent transport system permease family.</text>
</comment>
<dbReference type="CDD" id="cd06261">
    <property type="entry name" value="TM_PBP2"/>
    <property type="match status" value="1"/>
</dbReference>
<dbReference type="InterPro" id="IPR051393">
    <property type="entry name" value="ABC_transporter_permease"/>
</dbReference>
<dbReference type="PANTHER" id="PTHR30193">
    <property type="entry name" value="ABC TRANSPORTER PERMEASE PROTEIN"/>
    <property type="match status" value="1"/>
</dbReference>
<keyword evidence="2 7" id="KW-0813">Transport</keyword>
<dbReference type="Proteomes" id="UP000252582">
    <property type="component" value="Unassembled WGS sequence"/>
</dbReference>
<feature type="transmembrane region" description="Helical" evidence="7">
    <location>
        <begin position="33"/>
        <end position="53"/>
    </location>
</feature>
<keyword evidence="6 7" id="KW-0472">Membrane</keyword>
<feature type="transmembrane region" description="Helical" evidence="7">
    <location>
        <begin position="133"/>
        <end position="153"/>
    </location>
</feature>
<organism evidence="9 10">
    <name type="scientific">Ciceribacter lividus</name>
    <dbReference type="NCBI Taxonomy" id="1197950"/>
    <lineage>
        <taxon>Bacteria</taxon>
        <taxon>Pseudomonadati</taxon>
        <taxon>Pseudomonadota</taxon>
        <taxon>Alphaproteobacteria</taxon>
        <taxon>Hyphomicrobiales</taxon>
        <taxon>Rhizobiaceae</taxon>
        <taxon>Ciceribacter</taxon>
    </lineage>
</organism>
<reference evidence="9 10" key="1">
    <citation type="submission" date="2018-07" db="EMBL/GenBank/DDBJ databases">
        <title>Genomic Encyclopedia of Type Strains, Phase IV (KMG-IV): sequencing the most valuable type-strain genomes for metagenomic binning, comparative biology and taxonomic classification.</title>
        <authorList>
            <person name="Goeker M."/>
        </authorList>
    </citation>
    <scope>NUCLEOTIDE SEQUENCE [LARGE SCALE GENOMIC DNA]</scope>
    <source>
        <strain evidence="9 10">DSM 25528</strain>
    </source>
</reference>
<keyword evidence="3" id="KW-1003">Cell membrane</keyword>
<evidence type="ECO:0000256" key="4">
    <source>
        <dbReference type="ARBA" id="ARBA00022692"/>
    </source>
</evidence>
<dbReference type="AlphaFoldDB" id="A0A6I7HNK0"/>
<dbReference type="PROSITE" id="PS50928">
    <property type="entry name" value="ABC_TM1"/>
    <property type="match status" value="1"/>
</dbReference>
<feature type="transmembrane region" description="Helical" evidence="7">
    <location>
        <begin position="183"/>
        <end position="208"/>
    </location>
</feature>
<gene>
    <name evidence="9" type="ORF">DFR48_106226</name>
</gene>
<comment type="subcellular location">
    <subcellularLocation>
        <location evidence="1 7">Cell membrane</location>
        <topology evidence="1 7">Multi-pass membrane protein</topology>
    </subcellularLocation>
</comment>
<dbReference type="Pfam" id="PF00528">
    <property type="entry name" value="BPD_transp_1"/>
    <property type="match status" value="1"/>
</dbReference>
<evidence type="ECO:0000313" key="10">
    <source>
        <dbReference type="Proteomes" id="UP000252582"/>
    </source>
</evidence>
<dbReference type="SUPFAM" id="SSF161098">
    <property type="entry name" value="MetI-like"/>
    <property type="match status" value="1"/>
</dbReference>
<dbReference type="PANTHER" id="PTHR30193:SF37">
    <property type="entry name" value="INNER MEMBRANE ABC TRANSPORTER PERMEASE PROTEIN YCJO"/>
    <property type="match status" value="1"/>
</dbReference>
<dbReference type="GO" id="GO:0005886">
    <property type="term" value="C:plasma membrane"/>
    <property type="evidence" value="ECO:0007669"/>
    <property type="project" value="UniProtKB-SubCell"/>
</dbReference>
<accession>A0A6I7HNK0</accession>
<evidence type="ECO:0000259" key="8">
    <source>
        <dbReference type="PROSITE" id="PS50928"/>
    </source>
</evidence>
<evidence type="ECO:0000256" key="5">
    <source>
        <dbReference type="ARBA" id="ARBA00022989"/>
    </source>
</evidence>
<sequence length="318" mass="34895">MLGSIKSSSEGPALPTASAGTARTAVRRRAGTWRVALVPWLFLAPALVIFTWFKFYPMLSGFIMSFYDVQFYSDSEWIGLDNFARALSDADLRVAVWHTVIYVVVGTVCSSIIAFFMALALEGQARHLRVLRTAIFLPAITSAAIIAEVWRILFNSAHYGVVNSLLGFVGVDPQGFLTDPSQALWVLILMQVWKSTPYDMVIFIAGLVGINRELYDAANVDGASRLRSLWHVTLPGIIPSISVVVMLSFIRGIRVFAEVYATTGGGPAGSTETIMTHVYKVGFEDLDYGYASAVSLLLLLFTVLLTLIHMAIKTRISN</sequence>
<protein>
    <submittedName>
        <fullName evidence="9">Carbohydrate ABC transporter membrane protein 1 (CUT1 family)</fullName>
    </submittedName>
</protein>
<dbReference type="GO" id="GO:0055085">
    <property type="term" value="P:transmembrane transport"/>
    <property type="evidence" value="ECO:0007669"/>
    <property type="project" value="InterPro"/>
</dbReference>
<dbReference type="Gene3D" id="1.10.3720.10">
    <property type="entry name" value="MetI-like"/>
    <property type="match status" value="1"/>
</dbReference>
<feature type="transmembrane region" description="Helical" evidence="7">
    <location>
        <begin position="100"/>
        <end position="121"/>
    </location>
</feature>
<name>A0A6I7HNK0_9HYPH</name>
<comment type="caution">
    <text evidence="9">The sequence shown here is derived from an EMBL/GenBank/DDBJ whole genome shotgun (WGS) entry which is preliminary data.</text>
</comment>
<dbReference type="InterPro" id="IPR000515">
    <property type="entry name" value="MetI-like"/>
</dbReference>
<evidence type="ECO:0000256" key="6">
    <source>
        <dbReference type="ARBA" id="ARBA00023136"/>
    </source>
</evidence>
<evidence type="ECO:0000256" key="1">
    <source>
        <dbReference type="ARBA" id="ARBA00004651"/>
    </source>
</evidence>
<keyword evidence="5 7" id="KW-1133">Transmembrane helix</keyword>
<evidence type="ECO:0000256" key="3">
    <source>
        <dbReference type="ARBA" id="ARBA00022475"/>
    </source>
</evidence>
<keyword evidence="4 7" id="KW-0812">Transmembrane</keyword>
<evidence type="ECO:0000256" key="2">
    <source>
        <dbReference type="ARBA" id="ARBA00022448"/>
    </source>
</evidence>
<feature type="domain" description="ABC transmembrane type-1" evidence="8">
    <location>
        <begin position="96"/>
        <end position="309"/>
    </location>
</feature>
<proteinExistence type="inferred from homology"/>
<evidence type="ECO:0000256" key="7">
    <source>
        <dbReference type="RuleBase" id="RU363032"/>
    </source>
</evidence>
<feature type="transmembrane region" description="Helical" evidence="7">
    <location>
        <begin position="229"/>
        <end position="250"/>
    </location>
</feature>
<dbReference type="EMBL" id="QPIX01000006">
    <property type="protein sequence ID" value="RCW24104.1"/>
    <property type="molecule type" value="Genomic_DNA"/>
</dbReference>